<dbReference type="InterPro" id="IPR011701">
    <property type="entry name" value="MFS"/>
</dbReference>
<dbReference type="Proteomes" id="UP000663850">
    <property type="component" value="Unassembled WGS sequence"/>
</dbReference>
<dbReference type="InterPro" id="IPR020846">
    <property type="entry name" value="MFS_dom"/>
</dbReference>
<dbReference type="AlphaFoldDB" id="A0A8H3D076"/>
<feature type="transmembrane region" description="Helical" evidence="7">
    <location>
        <begin position="326"/>
        <end position="352"/>
    </location>
</feature>
<feature type="transmembrane region" description="Helical" evidence="7">
    <location>
        <begin position="69"/>
        <end position="92"/>
    </location>
</feature>
<evidence type="ECO:0000256" key="4">
    <source>
        <dbReference type="ARBA" id="ARBA00022989"/>
    </source>
</evidence>
<evidence type="ECO:0000313" key="10">
    <source>
        <dbReference type="Proteomes" id="UP000663850"/>
    </source>
</evidence>
<sequence>MSATHAAYLPEEEPLNFDTEYLHEVRGQDELSTLPSTAVASPAASIKLDAGAFPAKDATTPLPMGKFSILLMLNAVFPLAFEVVYPFVNAMIVEIGVTDDPERVGFYSGLVESIFSLMGFIMILPCGYLSDRFGRKPVILLGFAGLAVSMISFGLSKTLAGMIASRCIGGGLGASWAAIKVMTGEMTDRSNQDLAFSLLAVSYRLGQITGLPLGGLLAHPEERFSWFRTAFWAEYPYLLPCLVGAAFAVFSILPGVIFIEETLPSKRKQRRKANKRAPSYGSTDSSASSTSTLVAPQEQPLVYACKPSDIECAKKTIKPQPSWRSLLTPTIVSLLVNNALMCFSSEMIFSIFPLFAYTPISSGGLGMSEANIGTAMAIRSLVQVVLMLGYSHVVRKMGALRVYKLAMAFWIVVILYFPLLNWIVRTQSLGTESLVFQAWLLGFYVIWSIGGFCWVSSASLVNNAAPSAEALSLTTGISQMTLVLPQAISPALGNSLFAASVHQNLLGGHLIWVVMLAMTIVGWFHSLVLTNSTHDWRENINDDDE</sequence>
<reference evidence="9" key="1">
    <citation type="submission" date="2021-01" db="EMBL/GenBank/DDBJ databases">
        <authorList>
            <person name="Kaushik A."/>
        </authorList>
    </citation>
    <scope>NUCLEOTIDE SEQUENCE</scope>
    <source>
        <strain evidence="9">Type strain: AG8-Rh-89/</strain>
    </source>
</reference>
<dbReference type="PANTHER" id="PTHR23504">
    <property type="entry name" value="MAJOR FACILITATOR SUPERFAMILY DOMAIN-CONTAINING PROTEIN 10"/>
    <property type="match status" value="1"/>
</dbReference>
<organism evidence="9 10">
    <name type="scientific">Rhizoctonia solani</name>
    <dbReference type="NCBI Taxonomy" id="456999"/>
    <lineage>
        <taxon>Eukaryota</taxon>
        <taxon>Fungi</taxon>
        <taxon>Dikarya</taxon>
        <taxon>Basidiomycota</taxon>
        <taxon>Agaricomycotina</taxon>
        <taxon>Agaricomycetes</taxon>
        <taxon>Cantharellales</taxon>
        <taxon>Ceratobasidiaceae</taxon>
        <taxon>Rhizoctonia</taxon>
    </lineage>
</organism>
<feature type="transmembrane region" description="Helical" evidence="7">
    <location>
        <begin position="194"/>
        <end position="217"/>
    </location>
</feature>
<proteinExistence type="predicted"/>
<feature type="transmembrane region" description="Helical" evidence="7">
    <location>
        <begin position="237"/>
        <end position="259"/>
    </location>
</feature>
<feature type="transmembrane region" description="Helical" evidence="7">
    <location>
        <begin position="509"/>
        <end position="529"/>
    </location>
</feature>
<protein>
    <recommendedName>
        <fullName evidence="8">Major facilitator superfamily (MFS) profile domain-containing protein</fullName>
    </recommendedName>
</protein>
<evidence type="ECO:0000256" key="7">
    <source>
        <dbReference type="SAM" id="Phobius"/>
    </source>
</evidence>
<feature type="transmembrane region" description="Helical" evidence="7">
    <location>
        <begin position="372"/>
        <end position="390"/>
    </location>
</feature>
<dbReference type="GO" id="GO:0022857">
    <property type="term" value="F:transmembrane transporter activity"/>
    <property type="evidence" value="ECO:0007669"/>
    <property type="project" value="InterPro"/>
</dbReference>
<dbReference type="InterPro" id="IPR036259">
    <property type="entry name" value="MFS_trans_sf"/>
</dbReference>
<name>A0A8H3D076_9AGAM</name>
<dbReference type="PROSITE" id="PS50850">
    <property type="entry name" value="MFS"/>
    <property type="match status" value="1"/>
</dbReference>
<dbReference type="Pfam" id="PF07690">
    <property type="entry name" value="MFS_1"/>
    <property type="match status" value="1"/>
</dbReference>
<feature type="transmembrane region" description="Helical" evidence="7">
    <location>
        <begin position="436"/>
        <end position="458"/>
    </location>
</feature>
<keyword evidence="2" id="KW-0813">Transport</keyword>
<evidence type="ECO:0000256" key="3">
    <source>
        <dbReference type="ARBA" id="ARBA00022692"/>
    </source>
</evidence>
<feature type="transmembrane region" description="Helical" evidence="7">
    <location>
        <begin position="470"/>
        <end position="489"/>
    </location>
</feature>
<dbReference type="Gene3D" id="1.20.1250.20">
    <property type="entry name" value="MFS general substrate transporter like domains"/>
    <property type="match status" value="1"/>
</dbReference>
<evidence type="ECO:0000256" key="1">
    <source>
        <dbReference type="ARBA" id="ARBA00004141"/>
    </source>
</evidence>
<feature type="transmembrane region" description="Helical" evidence="7">
    <location>
        <begin position="162"/>
        <end position="182"/>
    </location>
</feature>
<comment type="caution">
    <text evidence="9">The sequence shown here is derived from an EMBL/GenBank/DDBJ whole genome shotgun (WGS) entry which is preliminary data.</text>
</comment>
<evidence type="ECO:0000256" key="6">
    <source>
        <dbReference type="SAM" id="MobiDB-lite"/>
    </source>
</evidence>
<evidence type="ECO:0000259" key="8">
    <source>
        <dbReference type="PROSITE" id="PS50850"/>
    </source>
</evidence>
<feature type="transmembrane region" description="Helical" evidence="7">
    <location>
        <begin position="138"/>
        <end position="156"/>
    </location>
</feature>
<feature type="transmembrane region" description="Helical" evidence="7">
    <location>
        <begin position="402"/>
        <end position="424"/>
    </location>
</feature>
<dbReference type="SUPFAM" id="SSF103473">
    <property type="entry name" value="MFS general substrate transporter"/>
    <property type="match status" value="1"/>
</dbReference>
<feature type="region of interest" description="Disordered" evidence="6">
    <location>
        <begin position="269"/>
        <end position="292"/>
    </location>
</feature>
<keyword evidence="3 7" id="KW-0812">Transmembrane</keyword>
<comment type="subcellular location">
    <subcellularLocation>
        <location evidence="1">Membrane</location>
        <topology evidence="1">Multi-pass membrane protein</topology>
    </subcellularLocation>
</comment>
<accession>A0A8H3D076</accession>
<feature type="compositionally biased region" description="Low complexity" evidence="6">
    <location>
        <begin position="276"/>
        <end position="292"/>
    </location>
</feature>
<evidence type="ECO:0000313" key="9">
    <source>
        <dbReference type="EMBL" id="CAE6504884.1"/>
    </source>
</evidence>
<evidence type="ECO:0000256" key="2">
    <source>
        <dbReference type="ARBA" id="ARBA00022448"/>
    </source>
</evidence>
<dbReference type="EMBL" id="CAJMWZ010005364">
    <property type="protein sequence ID" value="CAE6504884.1"/>
    <property type="molecule type" value="Genomic_DNA"/>
</dbReference>
<dbReference type="GO" id="GO:0016020">
    <property type="term" value="C:membrane"/>
    <property type="evidence" value="ECO:0007669"/>
    <property type="project" value="UniProtKB-SubCell"/>
</dbReference>
<keyword evidence="5 7" id="KW-0472">Membrane</keyword>
<keyword evidence="4 7" id="KW-1133">Transmembrane helix</keyword>
<dbReference type="PANTHER" id="PTHR23504:SF15">
    <property type="entry name" value="MAJOR FACILITATOR SUPERFAMILY (MFS) PROFILE DOMAIN-CONTAINING PROTEIN"/>
    <property type="match status" value="1"/>
</dbReference>
<feature type="transmembrane region" description="Helical" evidence="7">
    <location>
        <begin position="104"/>
        <end position="126"/>
    </location>
</feature>
<gene>
    <name evidence="9" type="ORF">RDB_LOCUS99637</name>
</gene>
<evidence type="ECO:0000256" key="5">
    <source>
        <dbReference type="ARBA" id="ARBA00023136"/>
    </source>
</evidence>
<feature type="domain" description="Major facilitator superfamily (MFS) profile" evidence="8">
    <location>
        <begin position="66"/>
        <end position="534"/>
    </location>
</feature>